<reference evidence="1 2" key="1">
    <citation type="journal article" date="2019" name="G3 (Bethesda)">
        <title>Sequencing of a Wild Apple (Malus baccata) Genome Unravels the Differences Between Cultivated and Wild Apple Species Regarding Disease Resistance and Cold Tolerance.</title>
        <authorList>
            <person name="Chen X."/>
        </authorList>
    </citation>
    <scope>NUCLEOTIDE SEQUENCE [LARGE SCALE GENOMIC DNA]</scope>
    <source>
        <strain evidence="2">cv. Shandingzi</strain>
        <tissue evidence="1">Leaves</tissue>
    </source>
</reference>
<gene>
    <name evidence="1" type="ORF">C1H46_036717</name>
</gene>
<keyword evidence="2" id="KW-1185">Reference proteome</keyword>
<dbReference type="Proteomes" id="UP000315295">
    <property type="component" value="Unassembled WGS sequence"/>
</dbReference>
<evidence type="ECO:0008006" key="3">
    <source>
        <dbReference type="Google" id="ProtNLM"/>
    </source>
</evidence>
<evidence type="ECO:0000313" key="1">
    <source>
        <dbReference type="EMBL" id="TQD77732.1"/>
    </source>
</evidence>
<protein>
    <recommendedName>
        <fullName evidence="3">FBD domain-containing protein</fullName>
    </recommendedName>
</protein>
<sequence length="203" mass="23528">MDFLSNLEYLRLKDVSIKDDDDRFFKWLSGSCTSIKELLLENCLGVNNLIIESSSLESFWCESHDFNDECHLNISGDRLEKLHFDAPIGLVNISAPNLKYLEWFGEFKTRQNLGNLMFLEKAMIYSTTQISNFDVLFDFLCSIRKVKVLILDPIILEGLLEIERELSFISQAKEFKSYNMMNTSLMLLSSHIINSSMLTIWGR</sequence>
<organism evidence="1 2">
    <name type="scientific">Malus baccata</name>
    <name type="common">Siberian crab apple</name>
    <name type="synonym">Pyrus baccata</name>
    <dbReference type="NCBI Taxonomy" id="106549"/>
    <lineage>
        <taxon>Eukaryota</taxon>
        <taxon>Viridiplantae</taxon>
        <taxon>Streptophyta</taxon>
        <taxon>Embryophyta</taxon>
        <taxon>Tracheophyta</taxon>
        <taxon>Spermatophyta</taxon>
        <taxon>Magnoliopsida</taxon>
        <taxon>eudicotyledons</taxon>
        <taxon>Gunneridae</taxon>
        <taxon>Pentapetalae</taxon>
        <taxon>rosids</taxon>
        <taxon>fabids</taxon>
        <taxon>Rosales</taxon>
        <taxon>Rosaceae</taxon>
        <taxon>Amygdaloideae</taxon>
        <taxon>Maleae</taxon>
        <taxon>Malus</taxon>
    </lineage>
</organism>
<name>A0A540KUR5_MALBA</name>
<accession>A0A540KUR5</accession>
<dbReference type="AlphaFoldDB" id="A0A540KUR5"/>
<comment type="caution">
    <text evidence="1">The sequence shown here is derived from an EMBL/GenBank/DDBJ whole genome shotgun (WGS) entry which is preliminary data.</text>
</comment>
<dbReference type="EMBL" id="VIEB01000945">
    <property type="protein sequence ID" value="TQD77732.1"/>
    <property type="molecule type" value="Genomic_DNA"/>
</dbReference>
<proteinExistence type="predicted"/>
<evidence type="ECO:0000313" key="2">
    <source>
        <dbReference type="Proteomes" id="UP000315295"/>
    </source>
</evidence>